<evidence type="ECO:0000259" key="12">
    <source>
        <dbReference type="SMART" id="SM00534"/>
    </source>
</evidence>
<evidence type="ECO:0000256" key="3">
    <source>
        <dbReference type="ARBA" id="ARBA00022741"/>
    </source>
</evidence>
<dbReference type="Pfam" id="PF05190">
    <property type="entry name" value="MutS_IV"/>
    <property type="match status" value="1"/>
</dbReference>
<dbReference type="FunCoup" id="E1ZEZ8">
    <property type="interactions" value="770"/>
</dbReference>
<dbReference type="OMA" id="INMHAAR"/>
<keyword evidence="4 9" id="KW-0227">DNA damage</keyword>
<feature type="region of interest" description="Disordered" evidence="10">
    <location>
        <begin position="247"/>
        <end position="307"/>
    </location>
</feature>
<dbReference type="OrthoDB" id="10252754at2759"/>
<dbReference type="Gene3D" id="3.40.1170.10">
    <property type="entry name" value="DNA repair protein MutS, domain I"/>
    <property type="match status" value="1"/>
</dbReference>
<reference evidence="13 14" key="1">
    <citation type="journal article" date="2010" name="Plant Cell">
        <title>The Chlorella variabilis NC64A genome reveals adaptation to photosymbiosis, coevolution with viruses, and cryptic sex.</title>
        <authorList>
            <person name="Blanc G."/>
            <person name="Duncan G."/>
            <person name="Agarkova I."/>
            <person name="Borodovsky M."/>
            <person name="Gurnon J."/>
            <person name="Kuo A."/>
            <person name="Lindquist E."/>
            <person name="Lucas S."/>
            <person name="Pangilinan J."/>
            <person name="Polle J."/>
            <person name="Salamov A."/>
            <person name="Terry A."/>
            <person name="Yamada T."/>
            <person name="Dunigan D.D."/>
            <person name="Grigoriev I.V."/>
            <person name="Claverie J.M."/>
            <person name="Van Etten J.L."/>
        </authorList>
    </citation>
    <scope>NUCLEOTIDE SEQUENCE [LARGE SCALE GENOMIC DNA]</scope>
    <source>
        <strain evidence="13 14">NC64A</strain>
    </source>
</reference>
<dbReference type="InterPro" id="IPR016151">
    <property type="entry name" value="DNA_mismatch_repair_MutS_N"/>
</dbReference>
<dbReference type="PIRSF" id="PIRSF037677">
    <property type="entry name" value="DNA_mis_repair_Msh6"/>
    <property type="match status" value="1"/>
</dbReference>
<dbReference type="Gene3D" id="3.40.50.300">
    <property type="entry name" value="P-loop containing nucleotide triphosphate hydrolases"/>
    <property type="match status" value="2"/>
</dbReference>
<dbReference type="PANTHER" id="PTHR11361:SF122">
    <property type="entry name" value="DNA MISMATCH REPAIR PROTEIN MSH3"/>
    <property type="match status" value="1"/>
</dbReference>
<dbReference type="InterPro" id="IPR007861">
    <property type="entry name" value="DNA_mismatch_repair_MutS_clamp"/>
</dbReference>
<protein>
    <recommendedName>
        <fullName evidence="9">DNA mismatch repair protein</fullName>
    </recommendedName>
</protein>
<keyword evidence="5 9" id="KW-0067">ATP-binding</keyword>
<dbReference type="InterPro" id="IPR007695">
    <property type="entry name" value="DNA_mismatch_repair_MutS-lik_N"/>
</dbReference>
<keyword evidence="3 9" id="KW-0547">Nucleotide-binding</keyword>
<dbReference type="GO" id="GO:0140664">
    <property type="term" value="F:ATP-dependent DNA damage sensor activity"/>
    <property type="evidence" value="ECO:0007669"/>
    <property type="project" value="InterPro"/>
</dbReference>
<evidence type="ECO:0000256" key="2">
    <source>
        <dbReference type="ARBA" id="ARBA00007094"/>
    </source>
</evidence>
<dbReference type="Gene3D" id="3.30.420.110">
    <property type="entry name" value="MutS, connector domain"/>
    <property type="match status" value="1"/>
</dbReference>
<dbReference type="EMBL" id="GL433844">
    <property type="protein sequence ID" value="EFN55582.1"/>
    <property type="molecule type" value="Genomic_DNA"/>
</dbReference>
<dbReference type="STRING" id="554065.E1ZEZ8"/>
<dbReference type="Gene3D" id="1.10.1420.10">
    <property type="match status" value="2"/>
</dbReference>
<dbReference type="FunFam" id="3.40.1170.10:FF:000004">
    <property type="entry name" value="DNA mismatch repair protein"/>
    <property type="match status" value="1"/>
</dbReference>
<evidence type="ECO:0000256" key="9">
    <source>
        <dbReference type="PIRNR" id="PIRNR037677"/>
    </source>
</evidence>
<feature type="region of interest" description="Disordered" evidence="10">
    <location>
        <begin position="1"/>
        <end position="97"/>
    </location>
</feature>
<sequence length="1131" mass="119659">MAPKPKKQGAPSRGQRSITMFFPGGAGGSPGGEAPRSPPAKRPRTERKQQQQPPPPPPDSTAGGSEPSPPPAAEPPRPVPPRAPLPASDPAQAREAMQQKLALVGERRGAVARAAQPIEPPQLTGGGGEAPKLTPLEQQIVALKRQHPGILLCVEVGYKMKMFGHDAEVASRELGVYAYQDRAFLCAGFPMLRLHVHVRRLVQAGHKVGVVRQVETAAIKKAGDNRAGPFERQLTALYTRATLEAGELGGMADDGEEDGDEEEPEAAAAAASAAAGGNEQQGGAPGSPSRAAAPPAAPPRRRWRQAAAQPAAPSSYLVCCVEEAVQDVGGAAVQAVDVGLVAVEPSTGSVLHAQFRDGLLRQELECKLLFAAPAELVLAEPASAETRRLLGAIGQQLGAAPRLEAVPGARYRQAGAALDAVLAFYGRRDSTPGGGTGGEPAPAAALEAVRALPPLVARALAHLLDYLRPFGLQSVLRLGASFQPWSGAQEMRLSANTLRQLEIFRNVDGSPKGSLVSVMDHTKTAFGRRLLHSWVGKPLRQRAAIEARLDAVQELAEAGGDHPVLCRLVSTLRKLPDLERGITRAFHATIRPSDLAALLHQFSQLQEQLGVGAGAAAPGTSGDTGGSCCEGAGPVAAASPQPAGGGSEAEGGASGAAAPPVALPGVRSQLLRQLLRAAADPSVAAAARQMLDCMDLQAAAANDKANVLKPSERFPEVLRWREEAAAAERALQGLLPQYRRALQISTLQFQTLQNQGEYLVEVPTDLVKRVPKDWQKVSSVKKGVRYHPPEVTAGLQRLALAREHLKAACDAAWRQFLLDFGSHYLGFRAAVQAAAALDCLCSLATLASSVGYCRPQLAGEGEAAQVHIEAGRHPVLELLLEGRGQQVVPNDTHLQVQCALIAIMAQVGSYVPAAAARLRPLDGVFTRMGASDCLALGRSTFAEELGYPDVCFRLQQALPEAVACYRMAHVEEEGEQQQPEQQPEQQQQPEQPEQQVGQEQEQEQEQEQRQRRRRQAALGRVVFLFKLVPGVAPASFGINVARMAQLPDTVLQRAAEVAARVQDSAERRRRQQAAAAAGGGGGCGGGAAEEERAAQLARQCRQFLQLSLSAGRVDVEAGRQLQQQARALLAG</sequence>
<gene>
    <name evidence="13" type="ORF">CHLNCDRAFT_134093</name>
</gene>
<feature type="region of interest" description="Disordered" evidence="10">
    <location>
        <begin position="1068"/>
        <end position="1087"/>
    </location>
</feature>
<dbReference type="GO" id="GO:0005524">
    <property type="term" value="F:ATP binding"/>
    <property type="evidence" value="ECO:0007669"/>
    <property type="project" value="UniProtKB-UniRule"/>
</dbReference>
<feature type="compositionally biased region" description="Low complexity" evidence="10">
    <location>
        <begin position="976"/>
        <end position="999"/>
    </location>
</feature>
<dbReference type="InterPro" id="IPR017261">
    <property type="entry name" value="DNA_mismatch_repair_MutS/MSH"/>
</dbReference>
<feature type="compositionally biased region" description="Low complexity" evidence="10">
    <location>
        <begin position="633"/>
        <end position="642"/>
    </location>
</feature>
<dbReference type="InterPro" id="IPR027417">
    <property type="entry name" value="P-loop_NTPase"/>
</dbReference>
<dbReference type="InterPro" id="IPR000432">
    <property type="entry name" value="DNA_mismatch_repair_MutS_C"/>
</dbReference>
<feature type="compositionally biased region" description="Gly residues" evidence="10">
    <location>
        <begin position="1077"/>
        <end position="1087"/>
    </location>
</feature>
<dbReference type="Pfam" id="PF05192">
    <property type="entry name" value="MutS_III"/>
    <property type="match status" value="1"/>
</dbReference>
<feature type="compositionally biased region" description="Pro residues" evidence="10">
    <location>
        <begin position="67"/>
        <end position="84"/>
    </location>
</feature>
<dbReference type="Pfam" id="PF00488">
    <property type="entry name" value="MutS_V"/>
    <property type="match status" value="1"/>
</dbReference>
<dbReference type="KEGG" id="cvr:CHLNCDRAFT_134093"/>
<dbReference type="Pfam" id="PF01624">
    <property type="entry name" value="MutS_I"/>
    <property type="match status" value="1"/>
</dbReference>
<keyword evidence="8" id="KW-0539">Nucleus</keyword>
<feature type="region of interest" description="Disordered" evidence="10">
    <location>
        <begin position="973"/>
        <end position="1012"/>
    </location>
</feature>
<dbReference type="SMART" id="SM00533">
    <property type="entry name" value="MUTSd"/>
    <property type="match status" value="1"/>
</dbReference>
<dbReference type="InterPro" id="IPR045076">
    <property type="entry name" value="MutS"/>
</dbReference>
<feature type="domain" description="DNA mismatch repair protein MutS core" evidence="11">
    <location>
        <begin position="510"/>
        <end position="879"/>
    </location>
</feature>
<name>E1ZEZ8_CHLVA</name>
<feature type="domain" description="DNA mismatch repair proteins mutS family" evidence="12">
    <location>
        <begin position="892"/>
        <end position="1059"/>
    </location>
</feature>
<comment type="function">
    <text evidence="9">Component of the post-replicative DNA mismatch repair system (MMR).</text>
</comment>
<dbReference type="RefSeq" id="XP_005847684.1">
    <property type="nucleotide sequence ID" value="XM_005847622.1"/>
</dbReference>
<evidence type="ECO:0000313" key="13">
    <source>
        <dbReference type="EMBL" id="EFN55582.1"/>
    </source>
</evidence>
<comment type="similarity">
    <text evidence="2">Belongs to the DNA mismatch repair MutS family. MSH3 subfamily.</text>
</comment>
<evidence type="ECO:0000256" key="5">
    <source>
        <dbReference type="ARBA" id="ARBA00022840"/>
    </source>
</evidence>
<evidence type="ECO:0000259" key="11">
    <source>
        <dbReference type="SMART" id="SM00533"/>
    </source>
</evidence>
<dbReference type="eggNOG" id="KOG0218">
    <property type="taxonomic scope" value="Eukaryota"/>
</dbReference>
<organism evidence="14">
    <name type="scientific">Chlorella variabilis</name>
    <name type="common">Green alga</name>
    <dbReference type="NCBI Taxonomy" id="554065"/>
    <lineage>
        <taxon>Eukaryota</taxon>
        <taxon>Viridiplantae</taxon>
        <taxon>Chlorophyta</taxon>
        <taxon>core chlorophytes</taxon>
        <taxon>Trebouxiophyceae</taxon>
        <taxon>Chlorellales</taxon>
        <taxon>Chlorellaceae</taxon>
        <taxon>Chlorella clade</taxon>
        <taxon>Chlorella</taxon>
    </lineage>
</organism>
<evidence type="ECO:0000256" key="10">
    <source>
        <dbReference type="SAM" id="MobiDB-lite"/>
    </source>
</evidence>
<proteinExistence type="inferred from homology"/>
<evidence type="ECO:0000256" key="8">
    <source>
        <dbReference type="ARBA" id="ARBA00023242"/>
    </source>
</evidence>
<evidence type="ECO:0000256" key="7">
    <source>
        <dbReference type="ARBA" id="ARBA00023204"/>
    </source>
</evidence>
<dbReference type="InterPro" id="IPR007696">
    <property type="entry name" value="DNA_mismatch_repair_MutS_core"/>
</dbReference>
<dbReference type="GO" id="GO:0030983">
    <property type="term" value="F:mismatched DNA binding"/>
    <property type="evidence" value="ECO:0007669"/>
    <property type="project" value="UniProtKB-UniRule"/>
</dbReference>
<feature type="compositionally biased region" description="Gly residues" evidence="10">
    <location>
        <begin position="643"/>
        <end position="654"/>
    </location>
</feature>
<keyword evidence="7 9" id="KW-0234">DNA repair</keyword>
<keyword evidence="6 9" id="KW-0238">DNA-binding</keyword>
<feature type="region of interest" description="Disordered" evidence="10">
    <location>
        <begin position="633"/>
        <end position="658"/>
    </location>
</feature>
<accession>E1ZEZ8</accession>
<dbReference type="SUPFAM" id="SSF55271">
    <property type="entry name" value="DNA repair protein MutS, domain I"/>
    <property type="match status" value="1"/>
</dbReference>
<dbReference type="GO" id="GO:0006298">
    <property type="term" value="P:mismatch repair"/>
    <property type="evidence" value="ECO:0007669"/>
    <property type="project" value="InterPro"/>
</dbReference>
<keyword evidence="14" id="KW-1185">Reference proteome</keyword>
<dbReference type="InterPro" id="IPR036187">
    <property type="entry name" value="DNA_mismatch_repair_MutS_sf"/>
</dbReference>
<feature type="compositionally biased region" description="Acidic residues" evidence="10">
    <location>
        <begin position="253"/>
        <end position="265"/>
    </location>
</feature>
<dbReference type="SUPFAM" id="SSF48334">
    <property type="entry name" value="DNA repair protein MutS, domain III"/>
    <property type="match status" value="1"/>
</dbReference>
<dbReference type="GeneID" id="17355057"/>
<dbReference type="InterPro" id="IPR036678">
    <property type="entry name" value="MutS_con_dom_sf"/>
</dbReference>
<dbReference type="GO" id="GO:0005634">
    <property type="term" value="C:nucleus"/>
    <property type="evidence" value="ECO:0007669"/>
    <property type="project" value="TreeGrafter"/>
</dbReference>
<evidence type="ECO:0000313" key="14">
    <source>
        <dbReference type="Proteomes" id="UP000008141"/>
    </source>
</evidence>
<comment type="subcellular location">
    <subcellularLocation>
        <location evidence="1">Nucleus</location>
    </subcellularLocation>
</comment>
<evidence type="ECO:0000256" key="1">
    <source>
        <dbReference type="ARBA" id="ARBA00004123"/>
    </source>
</evidence>
<dbReference type="AlphaFoldDB" id="E1ZEZ8"/>
<dbReference type="Proteomes" id="UP000008141">
    <property type="component" value="Unassembled WGS sequence"/>
</dbReference>
<dbReference type="SMART" id="SM00534">
    <property type="entry name" value="MUTSac"/>
    <property type="match status" value="1"/>
</dbReference>
<evidence type="ECO:0000256" key="4">
    <source>
        <dbReference type="ARBA" id="ARBA00022763"/>
    </source>
</evidence>
<evidence type="ECO:0000256" key="6">
    <source>
        <dbReference type="ARBA" id="ARBA00023125"/>
    </source>
</evidence>
<dbReference type="InParanoid" id="E1ZEZ8"/>
<dbReference type="SUPFAM" id="SSF52540">
    <property type="entry name" value="P-loop containing nucleoside triphosphate hydrolases"/>
    <property type="match status" value="1"/>
</dbReference>
<dbReference type="SUPFAM" id="SSF53150">
    <property type="entry name" value="DNA repair protein MutS, domain II"/>
    <property type="match status" value="1"/>
</dbReference>
<feature type="compositionally biased region" description="Low complexity" evidence="10">
    <location>
        <begin position="266"/>
        <end position="278"/>
    </location>
</feature>
<dbReference type="PANTHER" id="PTHR11361">
    <property type="entry name" value="DNA MISMATCH REPAIR PROTEIN MUTS FAMILY MEMBER"/>
    <property type="match status" value="1"/>
</dbReference>